<keyword evidence="1" id="KW-0812">Transmembrane</keyword>
<dbReference type="EMBL" id="RSCL01000013">
    <property type="protein sequence ID" value="RUT03507.1"/>
    <property type="molecule type" value="Genomic_DNA"/>
</dbReference>
<evidence type="ECO:0000313" key="3">
    <source>
        <dbReference type="Proteomes" id="UP000271624"/>
    </source>
</evidence>
<dbReference type="RefSeq" id="WP_127083464.1">
    <property type="nucleotide sequence ID" value="NZ_RSCL01000013.1"/>
</dbReference>
<organism evidence="2 3">
    <name type="scientific">Dulcicalothrix desertica PCC 7102</name>
    <dbReference type="NCBI Taxonomy" id="232991"/>
    <lineage>
        <taxon>Bacteria</taxon>
        <taxon>Bacillati</taxon>
        <taxon>Cyanobacteriota</taxon>
        <taxon>Cyanophyceae</taxon>
        <taxon>Nostocales</taxon>
        <taxon>Calotrichaceae</taxon>
        <taxon>Dulcicalothrix</taxon>
    </lineage>
</organism>
<proteinExistence type="predicted"/>
<feature type="transmembrane region" description="Helical" evidence="1">
    <location>
        <begin position="84"/>
        <end position="106"/>
    </location>
</feature>
<reference evidence="2" key="2">
    <citation type="journal article" date="2019" name="Genome Biol. Evol.">
        <title>Day and night: Metabolic profiles and evolutionary relationships of six axenic non-marine cyanobacteria.</title>
        <authorList>
            <person name="Will S.E."/>
            <person name="Henke P."/>
            <person name="Boedeker C."/>
            <person name="Huang S."/>
            <person name="Brinkmann H."/>
            <person name="Rohde M."/>
            <person name="Jarek M."/>
            <person name="Friedl T."/>
            <person name="Seufert S."/>
            <person name="Schumacher M."/>
            <person name="Overmann J."/>
            <person name="Neumann-Schaal M."/>
            <person name="Petersen J."/>
        </authorList>
    </citation>
    <scope>NUCLEOTIDE SEQUENCE [LARGE SCALE GENOMIC DNA]</scope>
    <source>
        <strain evidence="2">PCC 7102</strain>
    </source>
</reference>
<reference evidence="2" key="1">
    <citation type="submission" date="2018-12" db="EMBL/GenBank/DDBJ databases">
        <authorList>
            <person name="Will S."/>
            <person name="Neumann-Schaal M."/>
            <person name="Henke P."/>
        </authorList>
    </citation>
    <scope>NUCLEOTIDE SEQUENCE</scope>
    <source>
        <strain evidence="2">PCC 7102</strain>
    </source>
</reference>
<keyword evidence="1" id="KW-0472">Membrane</keyword>
<comment type="caution">
    <text evidence="2">The sequence shown here is derived from an EMBL/GenBank/DDBJ whole genome shotgun (WGS) entry which is preliminary data.</text>
</comment>
<dbReference type="OrthoDB" id="510625at2"/>
<accession>A0A433VBQ9</accession>
<keyword evidence="1" id="KW-1133">Transmembrane helix</keyword>
<keyword evidence="3" id="KW-1185">Reference proteome</keyword>
<name>A0A433VBQ9_9CYAN</name>
<dbReference type="AlphaFoldDB" id="A0A433VBQ9"/>
<evidence type="ECO:0000256" key="1">
    <source>
        <dbReference type="SAM" id="Phobius"/>
    </source>
</evidence>
<feature type="transmembrane region" description="Helical" evidence="1">
    <location>
        <begin position="53"/>
        <end position="78"/>
    </location>
</feature>
<gene>
    <name evidence="2" type="ORF">DSM106972_051460</name>
</gene>
<dbReference type="Proteomes" id="UP000271624">
    <property type="component" value="Unassembled WGS sequence"/>
</dbReference>
<sequence length="239" mass="26838">MENDLKGLDISKKELQQFTNLPVNEELTLVVNQFKKVVNNFFERARGPEAATAYFLGISSVVFSYLILGAVGSLMMPWLPVPSWLVALLLLGIGGAASQYILYFIWKQRNKIVQANITPSLKILLSDVERYNNVIKAIYINDEIEAAGNVDVSIKERHKVLDALSLTRADLIRALKTERILRENKNFIIGNSELFANNLPTLSALQVSEQATEHGRLLNEALQIALDVQLEMKRLQSQS</sequence>
<protein>
    <submittedName>
        <fullName evidence="2">Uncharacterized protein</fullName>
    </submittedName>
</protein>
<evidence type="ECO:0000313" key="2">
    <source>
        <dbReference type="EMBL" id="RUT03507.1"/>
    </source>
</evidence>